<feature type="compositionally biased region" description="Low complexity" evidence="1">
    <location>
        <begin position="904"/>
        <end position="925"/>
    </location>
</feature>
<evidence type="ECO:0000313" key="2">
    <source>
        <dbReference type="EMBL" id="KMW68611.1"/>
    </source>
</evidence>
<proteinExistence type="predicted"/>
<dbReference type="SUPFAM" id="SSF53167">
    <property type="entry name" value="Purine and uridine phosphorylases"/>
    <property type="match status" value="1"/>
</dbReference>
<evidence type="ECO:0000256" key="1">
    <source>
        <dbReference type="SAM" id="MobiDB-lite"/>
    </source>
</evidence>
<sequence length="1180" mass="129857">MSSWLSSVLSRVLPPSRGDSHGRDSAPSDLLPDHDLHNSWGCNYSAQSVLNHERILPLWEQYGRDPTGVRRNYHNLLREYTALFRDFFDGYYPISLHGHVSDALLPTTVSSLIQNTCATSPLVLNNPTLAPSSSAGEDGRKIQQFVLDYLGWEQLHVEQPKFAVVQGLYGAAFGPLAHASKEWEMQIIASGPKPIVVHVDDDITRESLSASLAQAKAQGCIAVVVDIVSTEDGSVLSPERFKLLQTCCTEHKLWFIVDEALAAIRCGSPFAFQRSEYGNEKPDLVAFGKGLGTSGIAINFDSPMTRPLGFVQEEDILQTIMYWRALVSRPVTIPVLLEAMGVLYTAQTENWVQRSLKIGQTFYSVIQAHSPGEPVKGLGGFLALDRDISMRLHVMAGVRRRCPWVRWLPKLDAVNADREALEAHVFGPRSKGRRAKLSAEAEEKGTLPQWCFFPQLSMTSVGWEWVSGLYLMNLSYPLRAARSIGIYEAHTNRSSPTASTSKTSRSKSSENRRTRGFMTGRGGVPFVATPTFALDSLSYHLNFLLSSAAMARLNSSNEYTIGWICALPLERAPAEEMLEEKHEEPKDFKQPRTDNNVYTLGRIGGHNVVIASLPAGEYGTTPATGVAMSMLSTFPEIRFGLMVGIGAAIPREGRDIRLGDIAVCKPDGKTGGVVQYDLGKALTDDEFRRKGFLNSPPELLRNAVGKIQTEHLKMDSKIPMYISEMLKRLPSMAEARDGAAAYVHQGAKNDRLFEATYDHAGGTECTKCNLTKIIQREPRRSDKPRIHYGVIASGNTLIKSARAREKLLKYSDEDCICFEMEAAGLMNQFPCLVIRGLCDYADSHKNDQWQPYAAAAAAGYARELLHYLPVQDVGKVPTANETLNRNPNTSSKPSRTNKRGGEAGTSVPSGGSGSSSAPPGSSSSNPPGPPGSRNPTTNNPTTPPGTGNPTTPPETKNPPNGRGEGGPQTNNNNPIRIDAVFDGRWQHQWRLIWAGQHIQEINPKFASTQKISEIHLTTFAHTTWASCIVEIDLFHAPQRVQDTPEVRTTICTEASDESVPVASPFYQQVSTEAITAGQPLADGNRTWNRGAYFQPPVANSNKFKFLGRRVMGCQGKSEEGGLNLAPLNASDYRWRLKDLNLAVGPEHRIYAVIRTYSLWDQFTFRALSECNGNFKSSHTA</sequence>
<dbReference type="SUPFAM" id="SSF53383">
    <property type="entry name" value="PLP-dependent transferases"/>
    <property type="match status" value="1"/>
</dbReference>
<dbReference type="Pfam" id="PF00202">
    <property type="entry name" value="Aminotran_3"/>
    <property type="match status" value="1"/>
</dbReference>
<dbReference type="Gene3D" id="3.40.640.10">
    <property type="entry name" value="Type I PLP-dependent aspartate aminotransferase-like (Major domain)"/>
    <property type="match status" value="1"/>
</dbReference>
<dbReference type="AlphaFoldDB" id="A0A0J9ERF2"/>
<dbReference type="GO" id="GO:0030170">
    <property type="term" value="F:pyridoxal phosphate binding"/>
    <property type="evidence" value="ECO:0007669"/>
    <property type="project" value="InterPro"/>
</dbReference>
<dbReference type="Proteomes" id="UP000007802">
    <property type="component" value="Unassembled WGS sequence"/>
</dbReference>
<dbReference type="InterPro" id="IPR035994">
    <property type="entry name" value="Nucleoside_phosphorylase_sf"/>
</dbReference>
<dbReference type="InterPro" id="IPR049704">
    <property type="entry name" value="Aminotrans_3_PPA_site"/>
</dbReference>
<dbReference type="PROSITE" id="PS00600">
    <property type="entry name" value="AA_TRANSFER_CLASS_3"/>
    <property type="match status" value="1"/>
</dbReference>
<reference evidence="2" key="1">
    <citation type="submission" date="2010-03" db="EMBL/GenBank/DDBJ databases">
        <title>Annotation of Blastomyces dermatitidis strain ATCC 18188.</title>
        <authorList>
            <consortium name="The Broad Institute Genome Sequencing Platform"/>
            <consortium name="Broad Institute Genome Sequencing Center for Infectious Disease."/>
            <person name="Cuomo C."/>
            <person name="Klein B."/>
            <person name="Sullivan T."/>
            <person name="Heitman J."/>
            <person name="Young S."/>
            <person name="Zeng Q."/>
            <person name="Gargeya S."/>
            <person name="Alvarado L."/>
            <person name="Berlin A.M."/>
            <person name="Chapman S.B."/>
            <person name="Chen Z."/>
            <person name="Freedman E."/>
            <person name="Gellesch M."/>
            <person name="Goldberg J."/>
            <person name="Griggs A."/>
            <person name="Gujja S."/>
            <person name="Heilman E."/>
            <person name="Heiman D."/>
            <person name="Howarth C."/>
            <person name="Mehta T."/>
            <person name="Neiman D."/>
            <person name="Pearson M."/>
            <person name="Roberts A."/>
            <person name="Saif S."/>
            <person name="Shea T."/>
            <person name="Shenoy N."/>
            <person name="Sisk P."/>
            <person name="Stolte C."/>
            <person name="Sykes S."/>
            <person name="White J."/>
            <person name="Yandava C."/>
            <person name="Haas B."/>
            <person name="Nusbaum C."/>
            <person name="Birren B."/>
        </authorList>
    </citation>
    <scope>NUCLEOTIDE SEQUENCE</scope>
    <source>
        <strain evidence="2">ATCC 18188</strain>
    </source>
</reference>
<feature type="compositionally biased region" description="Low complexity" evidence="1">
    <location>
        <begin position="493"/>
        <end position="503"/>
    </location>
</feature>
<dbReference type="OrthoDB" id="1577640at2759"/>
<dbReference type="GO" id="GO:0008483">
    <property type="term" value="F:transaminase activity"/>
    <property type="evidence" value="ECO:0007669"/>
    <property type="project" value="InterPro"/>
</dbReference>
<name>A0A0J9ERF2_AJEDA</name>
<dbReference type="GO" id="GO:0009116">
    <property type="term" value="P:nucleoside metabolic process"/>
    <property type="evidence" value="ECO:0007669"/>
    <property type="project" value="InterPro"/>
</dbReference>
<dbReference type="PANTHER" id="PTHR46082">
    <property type="entry name" value="ATP/GTP-BINDING PROTEIN-RELATED"/>
    <property type="match status" value="1"/>
</dbReference>
<feature type="region of interest" description="Disordered" evidence="1">
    <location>
        <begin position="492"/>
        <end position="518"/>
    </location>
</feature>
<dbReference type="InterPro" id="IPR015424">
    <property type="entry name" value="PyrdxlP-dep_Trfase"/>
</dbReference>
<dbReference type="PANTHER" id="PTHR46082:SF11">
    <property type="entry name" value="AAA+ ATPASE DOMAIN-CONTAINING PROTEIN-RELATED"/>
    <property type="match status" value="1"/>
</dbReference>
<feature type="compositionally biased region" description="Polar residues" evidence="1">
    <location>
        <begin position="879"/>
        <end position="894"/>
    </location>
</feature>
<protein>
    <submittedName>
        <fullName evidence="2">Uncharacterized protein</fullName>
    </submittedName>
</protein>
<organism evidence="2">
    <name type="scientific">Ajellomyces dermatitidis (strain ATCC 18188 / CBS 674.68)</name>
    <name type="common">Blastomyces dermatitidis</name>
    <dbReference type="NCBI Taxonomy" id="653446"/>
    <lineage>
        <taxon>Eukaryota</taxon>
        <taxon>Fungi</taxon>
        <taxon>Dikarya</taxon>
        <taxon>Ascomycota</taxon>
        <taxon>Pezizomycotina</taxon>
        <taxon>Eurotiomycetes</taxon>
        <taxon>Eurotiomycetidae</taxon>
        <taxon>Onygenales</taxon>
        <taxon>Ajellomycetaceae</taxon>
        <taxon>Blastomyces</taxon>
    </lineage>
</organism>
<accession>A0A0J9ERF2</accession>
<dbReference type="InterPro" id="IPR053137">
    <property type="entry name" value="NLR-like"/>
</dbReference>
<dbReference type="Gene3D" id="3.40.50.1580">
    <property type="entry name" value="Nucleoside phosphorylase domain"/>
    <property type="match status" value="1"/>
</dbReference>
<gene>
    <name evidence="2" type="ORF">BDDG_12918</name>
</gene>
<feature type="region of interest" description="Disordered" evidence="1">
    <location>
        <begin position="878"/>
        <end position="975"/>
    </location>
</feature>
<dbReference type="InterPro" id="IPR005814">
    <property type="entry name" value="Aminotrans_3"/>
</dbReference>
<feature type="compositionally biased region" description="Low complexity" evidence="1">
    <location>
        <begin position="933"/>
        <end position="949"/>
    </location>
</feature>
<dbReference type="EMBL" id="GG749490">
    <property type="protein sequence ID" value="KMW68611.1"/>
    <property type="molecule type" value="Genomic_DNA"/>
</dbReference>
<dbReference type="InterPro" id="IPR015421">
    <property type="entry name" value="PyrdxlP-dep_Trfase_major"/>
</dbReference>